<evidence type="ECO:0000256" key="6">
    <source>
        <dbReference type="ARBA" id="ARBA00022840"/>
    </source>
</evidence>
<feature type="domain" description="Asn/Gln amidotransferase" evidence="12">
    <location>
        <begin position="323"/>
        <end position="470"/>
    </location>
</feature>
<comment type="catalytic activity">
    <reaction evidence="9 11">
        <text>L-aspartyl-tRNA(Asn) + L-glutamine + ATP + H2O = L-asparaginyl-tRNA(Asn) + L-glutamate + ADP + phosphate + 2 H(+)</text>
        <dbReference type="Rhea" id="RHEA:14513"/>
        <dbReference type="Rhea" id="RHEA-COMP:9674"/>
        <dbReference type="Rhea" id="RHEA-COMP:9677"/>
        <dbReference type="ChEBI" id="CHEBI:15377"/>
        <dbReference type="ChEBI" id="CHEBI:15378"/>
        <dbReference type="ChEBI" id="CHEBI:29985"/>
        <dbReference type="ChEBI" id="CHEBI:30616"/>
        <dbReference type="ChEBI" id="CHEBI:43474"/>
        <dbReference type="ChEBI" id="CHEBI:58359"/>
        <dbReference type="ChEBI" id="CHEBI:78515"/>
        <dbReference type="ChEBI" id="CHEBI:78516"/>
        <dbReference type="ChEBI" id="CHEBI:456216"/>
    </reaction>
</comment>
<comment type="similarity">
    <text evidence="1 11">Belongs to the GatB/GatE family. GatB subfamily.</text>
</comment>
<dbReference type="SUPFAM" id="SSF89095">
    <property type="entry name" value="GatB/YqeY motif"/>
    <property type="match status" value="1"/>
</dbReference>
<proteinExistence type="inferred from homology"/>
<evidence type="ECO:0000256" key="1">
    <source>
        <dbReference type="ARBA" id="ARBA00005306"/>
    </source>
</evidence>
<dbReference type="HOGENOM" id="CLU_019240_0_0_12"/>
<sequence length="475" mass="53318">MYDTFIGLEIHIQLLTKTKVFCGCSNNYGDEPNTNVCPVCLGYPGTLPILNTDALFMAYQVVGALKCKRAEAAIFERKNYFYPDMPKNYQISQFADPVGINGEVIFPFQGEEHRVRIHDVHLEEDAGKMIHAGDMSLLDYNRAGTPLLEIVTEPDLRSGEETEAFLRYFRTLVRTIGVSRGNMEEGNLRCDANISINTHGAGLGTKVELKNINSSRFVRLALEYEKERQIGIVEAGGSVDQETRLWNENKDITVVMRRKEESKDYRYFPEPDLPPYRPGEDFFRRVVESLPELPLDRQKRMEAAFSLTDEQASYLCEEKARADYFETAVAAGTEAQHLYFWMSGDLAALVNKSGTPLEESRLSPEKLATVLRLLDNGEIHGPIAKKMVALLFEEEHDPEGLIAERGWKALDDTSKILPVVKRAVDANPSAAEQLKQGETKVLGFFMGQVMKETGGRADPETAKALITSYVKGEIV</sequence>
<dbReference type="KEGG" id="ssm:Spirs_1040"/>
<evidence type="ECO:0000256" key="4">
    <source>
        <dbReference type="ARBA" id="ARBA00022598"/>
    </source>
</evidence>
<evidence type="ECO:0000259" key="12">
    <source>
        <dbReference type="SMART" id="SM00845"/>
    </source>
</evidence>
<dbReference type="Gene3D" id="1.10.10.410">
    <property type="match status" value="1"/>
</dbReference>
<dbReference type="SMART" id="SM00845">
    <property type="entry name" value="GatB_Yqey"/>
    <property type="match status" value="1"/>
</dbReference>
<dbReference type="InterPro" id="IPR017959">
    <property type="entry name" value="Asn/Gln-tRNA_amidoTrfase_suB/E"/>
</dbReference>
<dbReference type="Pfam" id="PF02934">
    <property type="entry name" value="GatB_N"/>
    <property type="match status" value="1"/>
</dbReference>
<keyword evidence="7 11" id="KW-0648">Protein biosynthesis</keyword>
<dbReference type="GO" id="GO:0006412">
    <property type="term" value="P:translation"/>
    <property type="evidence" value="ECO:0007669"/>
    <property type="project" value="UniProtKB-UniRule"/>
</dbReference>
<evidence type="ECO:0000256" key="5">
    <source>
        <dbReference type="ARBA" id="ARBA00022741"/>
    </source>
</evidence>
<name>E1RCU3_SEDSS</name>
<dbReference type="eggNOG" id="COG0064">
    <property type="taxonomic scope" value="Bacteria"/>
</dbReference>
<evidence type="ECO:0000256" key="10">
    <source>
        <dbReference type="ARBA" id="ARBA00047913"/>
    </source>
</evidence>
<dbReference type="InterPro" id="IPR004413">
    <property type="entry name" value="GatB"/>
</dbReference>
<dbReference type="InterPro" id="IPR006075">
    <property type="entry name" value="Asn/Gln-tRNA_Trfase_suB/E_cat"/>
</dbReference>
<organism evidence="13 14">
    <name type="scientific">Sediminispirochaeta smaragdinae (strain DSM 11293 / JCM 15392 / SEBR 4228)</name>
    <name type="common">Spirochaeta smaragdinae</name>
    <dbReference type="NCBI Taxonomy" id="573413"/>
    <lineage>
        <taxon>Bacteria</taxon>
        <taxon>Pseudomonadati</taxon>
        <taxon>Spirochaetota</taxon>
        <taxon>Spirochaetia</taxon>
        <taxon>Spirochaetales</taxon>
        <taxon>Spirochaetaceae</taxon>
        <taxon>Sediminispirochaeta</taxon>
    </lineage>
</organism>
<evidence type="ECO:0000313" key="13">
    <source>
        <dbReference type="EMBL" id="ADK80173.1"/>
    </source>
</evidence>
<evidence type="ECO:0000256" key="11">
    <source>
        <dbReference type="HAMAP-Rule" id="MF_00121"/>
    </source>
</evidence>
<dbReference type="GO" id="GO:0050566">
    <property type="term" value="F:asparaginyl-tRNA synthase (glutamine-hydrolyzing) activity"/>
    <property type="evidence" value="ECO:0007669"/>
    <property type="project" value="RHEA"/>
</dbReference>
<dbReference type="InterPro" id="IPR018027">
    <property type="entry name" value="Asn/Gln_amidotransferase"/>
</dbReference>
<evidence type="ECO:0000256" key="9">
    <source>
        <dbReference type="ARBA" id="ARBA00047380"/>
    </source>
</evidence>
<dbReference type="NCBIfam" id="NF004012">
    <property type="entry name" value="PRK05477.1-2"/>
    <property type="match status" value="1"/>
</dbReference>
<dbReference type="Proteomes" id="UP000002318">
    <property type="component" value="Chromosome"/>
</dbReference>
<dbReference type="PANTHER" id="PTHR11659:SF4">
    <property type="entry name" value="ASPARTYL_GLUTAMYL-TRNA(GLN) AMIDOTRANSFERASE SUBUNIT B_E CATALYTIC DOMAIN-CONTAINING PROTEIN"/>
    <property type="match status" value="1"/>
</dbReference>
<comment type="function">
    <text evidence="8 11">Allows the formation of correctly charged Asn-tRNA(Asn) or Gln-tRNA(Gln) through the transamidation of misacylated Asp-tRNA(Asn) or Glu-tRNA(Gln) in organisms which lack either or both of asparaginyl-tRNA or glutaminyl-tRNA synthetases. The reaction takes place in the presence of glutamine and ATP through an activated phospho-Asp-tRNA(Asn) or phospho-Glu-tRNA(Gln).</text>
</comment>
<reference evidence="13 14" key="1">
    <citation type="journal article" date="2010" name="Stand. Genomic Sci.">
        <title>Complete genome sequence of Spirochaeta smaragdinae type strain (SEBR 4228).</title>
        <authorList>
            <person name="Mavromatis K."/>
            <person name="Yasawong M."/>
            <person name="Chertkov O."/>
            <person name="Lapidus A."/>
            <person name="Lucas S."/>
            <person name="Nolan M."/>
            <person name="Del Rio T.G."/>
            <person name="Tice H."/>
            <person name="Cheng J.F."/>
            <person name="Pitluck S."/>
            <person name="Liolios K."/>
            <person name="Ivanova N."/>
            <person name="Tapia R."/>
            <person name="Han C."/>
            <person name="Bruce D."/>
            <person name="Goodwin L."/>
            <person name="Pati A."/>
            <person name="Chen A."/>
            <person name="Palaniappan K."/>
            <person name="Land M."/>
            <person name="Hauser L."/>
            <person name="Chang Y.J."/>
            <person name="Jeffries C.D."/>
            <person name="Detter J.C."/>
            <person name="Rohde M."/>
            <person name="Brambilla E."/>
            <person name="Spring S."/>
            <person name="Goker M."/>
            <person name="Sikorski J."/>
            <person name="Woyke T."/>
            <person name="Bristow J."/>
            <person name="Eisen J.A."/>
            <person name="Markowitz V."/>
            <person name="Hugenholtz P."/>
            <person name="Klenk H.P."/>
            <person name="Kyrpides N.C."/>
        </authorList>
    </citation>
    <scope>NUCLEOTIDE SEQUENCE [LARGE SCALE GENOMIC DNA]</scope>
    <source>
        <strain evidence="14">DSM 11293 / JCM 15392 / SEBR 4228</strain>
    </source>
</reference>
<dbReference type="InterPro" id="IPR014746">
    <property type="entry name" value="Gln_synth/guanido_kin_cat_dom"/>
</dbReference>
<dbReference type="OrthoDB" id="9804078at2"/>
<dbReference type="FunFam" id="1.10.10.410:FF:000001">
    <property type="entry name" value="Aspartyl/glutamyl-tRNA(Asn/Gln) amidotransferase subunit B"/>
    <property type="match status" value="1"/>
</dbReference>
<keyword evidence="4 11" id="KW-0436">Ligase</keyword>
<evidence type="ECO:0000256" key="3">
    <source>
        <dbReference type="ARBA" id="ARBA00016923"/>
    </source>
</evidence>
<dbReference type="InterPro" id="IPR017958">
    <property type="entry name" value="Gln-tRNA_amidoTrfase_suB_CS"/>
</dbReference>
<dbReference type="STRING" id="573413.Spirs_1040"/>
<accession>E1RCU3</accession>
<dbReference type="AlphaFoldDB" id="E1RCU3"/>
<keyword evidence="5 11" id="KW-0547">Nucleotide-binding</keyword>
<dbReference type="InterPro" id="IPR003789">
    <property type="entry name" value="Asn/Gln_tRNA_amidoTrase-B-like"/>
</dbReference>
<comment type="subunit">
    <text evidence="2 11">Heterotrimer of A, B and C subunits.</text>
</comment>
<evidence type="ECO:0000256" key="8">
    <source>
        <dbReference type="ARBA" id="ARBA00024799"/>
    </source>
</evidence>
<dbReference type="PROSITE" id="PS01234">
    <property type="entry name" value="GATB"/>
    <property type="match status" value="1"/>
</dbReference>
<dbReference type="PANTHER" id="PTHR11659">
    <property type="entry name" value="GLUTAMYL-TRNA GLN AMIDOTRANSFERASE SUBUNIT B MITOCHONDRIAL AND PROKARYOTIC PET112-RELATED"/>
    <property type="match status" value="1"/>
</dbReference>
<protein>
    <recommendedName>
        <fullName evidence="3 11">Aspartyl/glutamyl-tRNA(Asn/Gln) amidotransferase subunit B</fullName>
        <shortName evidence="11">Asp/Glu-ADT subunit B</shortName>
        <ecNumber evidence="11">6.3.5.-</ecNumber>
    </recommendedName>
</protein>
<dbReference type="GO" id="GO:0005524">
    <property type="term" value="F:ATP binding"/>
    <property type="evidence" value="ECO:0007669"/>
    <property type="project" value="UniProtKB-KW"/>
</dbReference>
<dbReference type="NCBIfam" id="NF004014">
    <property type="entry name" value="PRK05477.1-4"/>
    <property type="match status" value="1"/>
</dbReference>
<gene>
    <name evidence="11" type="primary">gatB</name>
    <name evidence="13" type="ordered locus">Spirs_1040</name>
</gene>
<evidence type="ECO:0000313" key="14">
    <source>
        <dbReference type="Proteomes" id="UP000002318"/>
    </source>
</evidence>
<dbReference type="GO" id="GO:0050567">
    <property type="term" value="F:glutaminyl-tRNA synthase (glutamine-hydrolyzing) activity"/>
    <property type="evidence" value="ECO:0007669"/>
    <property type="project" value="UniProtKB-UniRule"/>
</dbReference>
<keyword evidence="6 11" id="KW-0067">ATP-binding</keyword>
<dbReference type="Pfam" id="PF02637">
    <property type="entry name" value="GatB_Yqey"/>
    <property type="match status" value="1"/>
</dbReference>
<dbReference type="EC" id="6.3.5.-" evidence="11"/>
<dbReference type="SUPFAM" id="SSF55931">
    <property type="entry name" value="Glutamine synthetase/guanido kinase"/>
    <property type="match status" value="1"/>
</dbReference>
<keyword evidence="14" id="KW-1185">Reference proteome</keyword>
<dbReference type="NCBIfam" id="TIGR00133">
    <property type="entry name" value="gatB"/>
    <property type="match status" value="1"/>
</dbReference>
<dbReference type="HAMAP" id="MF_00121">
    <property type="entry name" value="GatB"/>
    <property type="match status" value="1"/>
</dbReference>
<evidence type="ECO:0000256" key="2">
    <source>
        <dbReference type="ARBA" id="ARBA00011123"/>
    </source>
</evidence>
<evidence type="ECO:0000256" key="7">
    <source>
        <dbReference type="ARBA" id="ARBA00022917"/>
    </source>
</evidence>
<dbReference type="EMBL" id="CP002116">
    <property type="protein sequence ID" value="ADK80173.1"/>
    <property type="molecule type" value="Genomic_DNA"/>
</dbReference>
<dbReference type="InterPro" id="IPR023168">
    <property type="entry name" value="GatB_Yqey_C_2"/>
</dbReference>
<comment type="catalytic activity">
    <reaction evidence="10 11">
        <text>L-glutamyl-tRNA(Gln) + L-glutamine + ATP + H2O = L-glutaminyl-tRNA(Gln) + L-glutamate + ADP + phosphate + H(+)</text>
        <dbReference type="Rhea" id="RHEA:17521"/>
        <dbReference type="Rhea" id="RHEA-COMP:9681"/>
        <dbReference type="Rhea" id="RHEA-COMP:9684"/>
        <dbReference type="ChEBI" id="CHEBI:15377"/>
        <dbReference type="ChEBI" id="CHEBI:15378"/>
        <dbReference type="ChEBI" id="CHEBI:29985"/>
        <dbReference type="ChEBI" id="CHEBI:30616"/>
        <dbReference type="ChEBI" id="CHEBI:43474"/>
        <dbReference type="ChEBI" id="CHEBI:58359"/>
        <dbReference type="ChEBI" id="CHEBI:78520"/>
        <dbReference type="ChEBI" id="CHEBI:78521"/>
        <dbReference type="ChEBI" id="CHEBI:456216"/>
    </reaction>
</comment>
<dbReference type="RefSeq" id="WP_013253637.1">
    <property type="nucleotide sequence ID" value="NC_014364.1"/>
</dbReference>